<dbReference type="InterPro" id="IPR006225">
    <property type="entry name" value="PsdUridine_synth_RluC/D"/>
</dbReference>
<dbReference type="PROSITE" id="PS01129">
    <property type="entry name" value="PSI_RLU"/>
    <property type="match status" value="1"/>
</dbReference>
<feature type="active site" evidence="2">
    <location>
        <position position="127"/>
    </location>
</feature>
<evidence type="ECO:0000313" key="6">
    <source>
        <dbReference type="Proteomes" id="UP000177583"/>
    </source>
</evidence>
<comment type="catalytic activity">
    <reaction evidence="3">
        <text>a uridine in RNA = a pseudouridine in RNA</text>
        <dbReference type="Rhea" id="RHEA:48348"/>
        <dbReference type="Rhea" id="RHEA-COMP:12068"/>
        <dbReference type="Rhea" id="RHEA-COMP:12069"/>
        <dbReference type="ChEBI" id="CHEBI:65314"/>
        <dbReference type="ChEBI" id="CHEBI:65315"/>
    </reaction>
</comment>
<comment type="caution">
    <text evidence="5">The sequence shown here is derived from an EMBL/GenBank/DDBJ whole genome shotgun (WGS) entry which is preliminary data.</text>
</comment>
<dbReference type="InterPro" id="IPR050188">
    <property type="entry name" value="RluA_PseudoU_synthase"/>
</dbReference>
<comment type="similarity">
    <text evidence="1 3">Belongs to the pseudouridine synthase RluA family.</text>
</comment>
<dbReference type="Gene3D" id="3.30.2350.10">
    <property type="entry name" value="Pseudouridine synthase"/>
    <property type="match status" value="1"/>
</dbReference>
<dbReference type="AlphaFoldDB" id="A0A1F6GMY7"/>
<keyword evidence="3" id="KW-0413">Isomerase</keyword>
<dbReference type="PANTHER" id="PTHR21600:SF87">
    <property type="entry name" value="RNA PSEUDOURIDYLATE SYNTHASE DOMAIN-CONTAINING PROTEIN 1"/>
    <property type="match status" value="1"/>
</dbReference>
<dbReference type="EMBL" id="MFNF01000057">
    <property type="protein sequence ID" value="OGG99468.1"/>
    <property type="molecule type" value="Genomic_DNA"/>
</dbReference>
<dbReference type="EC" id="5.4.99.-" evidence="3"/>
<dbReference type="NCBIfam" id="TIGR00005">
    <property type="entry name" value="rluA_subfam"/>
    <property type="match status" value="1"/>
</dbReference>
<feature type="domain" description="Pseudouridine synthase RsuA/RluA-like" evidence="4">
    <location>
        <begin position="85"/>
        <end position="235"/>
    </location>
</feature>
<organism evidence="5 6">
    <name type="scientific">Candidatus Lambdaproteobacteria bacterium RIFOXYD2_FULL_56_26</name>
    <dbReference type="NCBI Taxonomy" id="1817773"/>
    <lineage>
        <taxon>Bacteria</taxon>
        <taxon>Pseudomonadati</taxon>
        <taxon>Pseudomonadota</taxon>
        <taxon>Candidatus Lambdaproteobacteria</taxon>
    </lineage>
</organism>
<comment type="function">
    <text evidence="3">Responsible for synthesis of pseudouridine from uracil.</text>
</comment>
<dbReference type="InterPro" id="IPR020103">
    <property type="entry name" value="PsdUridine_synth_cat_dom_sf"/>
</dbReference>
<dbReference type="InterPro" id="IPR006145">
    <property type="entry name" value="PsdUridine_synth_RsuA/RluA"/>
</dbReference>
<dbReference type="GO" id="GO:0140098">
    <property type="term" value="F:catalytic activity, acting on RNA"/>
    <property type="evidence" value="ECO:0007669"/>
    <property type="project" value="UniProtKB-ARBA"/>
</dbReference>
<accession>A0A1F6GMY7</accession>
<dbReference type="Proteomes" id="UP000177583">
    <property type="component" value="Unassembled WGS sequence"/>
</dbReference>
<evidence type="ECO:0000256" key="1">
    <source>
        <dbReference type="ARBA" id="ARBA00010876"/>
    </source>
</evidence>
<protein>
    <recommendedName>
        <fullName evidence="3">Pseudouridine synthase</fullName>
        <ecNumber evidence="3">5.4.99.-</ecNumber>
    </recommendedName>
</protein>
<evidence type="ECO:0000256" key="2">
    <source>
        <dbReference type="PIRSR" id="PIRSR606225-1"/>
    </source>
</evidence>
<dbReference type="GO" id="GO:0009982">
    <property type="term" value="F:pseudouridine synthase activity"/>
    <property type="evidence" value="ECO:0007669"/>
    <property type="project" value="InterPro"/>
</dbReference>
<reference evidence="5 6" key="1">
    <citation type="journal article" date="2016" name="Nat. Commun.">
        <title>Thousands of microbial genomes shed light on interconnected biogeochemical processes in an aquifer system.</title>
        <authorList>
            <person name="Anantharaman K."/>
            <person name="Brown C.T."/>
            <person name="Hug L.A."/>
            <person name="Sharon I."/>
            <person name="Castelle C.J."/>
            <person name="Probst A.J."/>
            <person name="Thomas B.C."/>
            <person name="Singh A."/>
            <person name="Wilkins M.J."/>
            <person name="Karaoz U."/>
            <person name="Brodie E.L."/>
            <person name="Williams K.H."/>
            <person name="Hubbard S.S."/>
            <person name="Banfield J.F."/>
        </authorList>
    </citation>
    <scope>NUCLEOTIDE SEQUENCE [LARGE SCALE GENOMIC DNA]</scope>
</reference>
<sequence>MQQFRYVRHQKKIESILEFLCRRFPYQDGPGWTQAIESGVITLDGQPTRPQARLENGQTIGYERERASEPPIDRSFRILYQDPSLLVVEKNGNIPIVESGRYYKNTLIEVLKEELGFEKLFQVHRLDKETSGVLVVAKSASVATVLGDQFAAGSPHKIYQAVLVGEMATEEVFVDQPIGKVKPLDEGTVRVRQVIDPQGKPSQSRFRRIKAQGGLSLVEVELMTGRTHQIRVHAEWLGLPVLGDKLYGQKDERFLALYKGEAEPEFPPFGRIDRQLLHASRLNFNHPVTGEPVAFESPCAPFFAPYPAVAPLFAAEENPTEA</sequence>
<dbReference type="InterPro" id="IPR006224">
    <property type="entry name" value="PsdUridine_synth_RluA-like_CS"/>
</dbReference>
<dbReference type="GO" id="GO:0000455">
    <property type="term" value="P:enzyme-directed rRNA pseudouridine synthesis"/>
    <property type="evidence" value="ECO:0007669"/>
    <property type="project" value="TreeGrafter"/>
</dbReference>
<name>A0A1F6GMY7_9PROT</name>
<dbReference type="PANTHER" id="PTHR21600">
    <property type="entry name" value="MITOCHONDRIAL RNA PSEUDOURIDINE SYNTHASE"/>
    <property type="match status" value="1"/>
</dbReference>
<dbReference type="GO" id="GO:0003723">
    <property type="term" value="F:RNA binding"/>
    <property type="evidence" value="ECO:0007669"/>
    <property type="project" value="InterPro"/>
</dbReference>
<gene>
    <name evidence="5" type="ORF">A2557_12805</name>
</gene>
<proteinExistence type="inferred from homology"/>
<dbReference type="Pfam" id="PF00849">
    <property type="entry name" value="PseudoU_synth_2"/>
    <property type="match status" value="1"/>
</dbReference>
<dbReference type="SUPFAM" id="SSF55120">
    <property type="entry name" value="Pseudouridine synthase"/>
    <property type="match status" value="1"/>
</dbReference>
<evidence type="ECO:0000256" key="3">
    <source>
        <dbReference type="RuleBase" id="RU362028"/>
    </source>
</evidence>
<evidence type="ECO:0000313" key="5">
    <source>
        <dbReference type="EMBL" id="OGG99468.1"/>
    </source>
</evidence>
<evidence type="ECO:0000259" key="4">
    <source>
        <dbReference type="Pfam" id="PF00849"/>
    </source>
</evidence>